<dbReference type="AlphaFoldDB" id="A0A368XPA1"/>
<dbReference type="EMBL" id="QPJK01000006">
    <property type="protein sequence ID" value="RCW69379.1"/>
    <property type="molecule type" value="Genomic_DNA"/>
</dbReference>
<evidence type="ECO:0000313" key="2">
    <source>
        <dbReference type="Proteomes" id="UP000252884"/>
    </source>
</evidence>
<proteinExistence type="predicted"/>
<dbReference type="Proteomes" id="UP000252884">
    <property type="component" value="Unassembled WGS sequence"/>
</dbReference>
<comment type="caution">
    <text evidence="1">The sequence shown here is derived from an EMBL/GenBank/DDBJ whole genome shotgun (WGS) entry which is preliminary data.</text>
</comment>
<organism evidence="1 2">
    <name type="scientific">Pseudorhodoferax soli</name>
    <dbReference type="NCBI Taxonomy" id="545864"/>
    <lineage>
        <taxon>Bacteria</taxon>
        <taxon>Pseudomonadati</taxon>
        <taxon>Pseudomonadota</taxon>
        <taxon>Betaproteobacteria</taxon>
        <taxon>Burkholderiales</taxon>
        <taxon>Comamonadaceae</taxon>
    </lineage>
</organism>
<protein>
    <submittedName>
        <fullName evidence="1">Uncharacterized protein</fullName>
    </submittedName>
</protein>
<gene>
    <name evidence="1" type="ORF">DES41_106253</name>
</gene>
<name>A0A368XPA1_9BURK</name>
<sequence length="35" mass="4227">MRRSLAVSIRARLRQRADITRQEFNLVLTHYGLER</sequence>
<reference evidence="1 2" key="1">
    <citation type="submission" date="2018-07" db="EMBL/GenBank/DDBJ databases">
        <title>Genomic Encyclopedia of Type Strains, Phase IV (KMG-IV): sequencing the most valuable type-strain genomes for metagenomic binning, comparative biology and taxonomic classification.</title>
        <authorList>
            <person name="Goeker M."/>
        </authorList>
    </citation>
    <scope>NUCLEOTIDE SEQUENCE [LARGE SCALE GENOMIC DNA]</scope>
    <source>
        <strain evidence="1 2">DSM 21634</strain>
    </source>
</reference>
<evidence type="ECO:0000313" key="1">
    <source>
        <dbReference type="EMBL" id="RCW69379.1"/>
    </source>
</evidence>
<accession>A0A368XPA1</accession>
<keyword evidence="2" id="KW-1185">Reference proteome</keyword>